<accession>A0ABW6BIW8</accession>
<keyword evidence="1" id="KW-1133">Transmembrane helix</keyword>
<sequence length="68" mass="7526">MNSQKQVNDKLPMGLTILSNALPPVGFYLYYRFGKAFPKKARTALINGILGIPIGTMGGYLLQTYVFN</sequence>
<keyword evidence="3" id="KW-1185">Reference proteome</keyword>
<evidence type="ECO:0000256" key="1">
    <source>
        <dbReference type="SAM" id="Phobius"/>
    </source>
</evidence>
<feature type="transmembrane region" description="Helical" evidence="1">
    <location>
        <begin position="12"/>
        <end position="31"/>
    </location>
</feature>
<keyword evidence="1" id="KW-0472">Membrane</keyword>
<evidence type="ECO:0000313" key="3">
    <source>
        <dbReference type="Proteomes" id="UP001597525"/>
    </source>
</evidence>
<evidence type="ECO:0000313" key="2">
    <source>
        <dbReference type="EMBL" id="MFD2968762.1"/>
    </source>
</evidence>
<name>A0ABW6BIW8_9SPHI</name>
<gene>
    <name evidence="2" type="ORF">ACFS7Y_15285</name>
</gene>
<feature type="transmembrane region" description="Helical" evidence="1">
    <location>
        <begin position="43"/>
        <end position="62"/>
    </location>
</feature>
<keyword evidence="1" id="KW-0812">Transmembrane</keyword>
<comment type="caution">
    <text evidence="2">The sequence shown here is derived from an EMBL/GenBank/DDBJ whole genome shotgun (WGS) entry which is preliminary data.</text>
</comment>
<protein>
    <submittedName>
        <fullName evidence="2">Uncharacterized protein</fullName>
    </submittedName>
</protein>
<organism evidence="2 3">
    <name type="scientific">Sphingobacterium bambusae</name>
    <dbReference type="NCBI Taxonomy" id="662858"/>
    <lineage>
        <taxon>Bacteria</taxon>
        <taxon>Pseudomonadati</taxon>
        <taxon>Bacteroidota</taxon>
        <taxon>Sphingobacteriia</taxon>
        <taxon>Sphingobacteriales</taxon>
        <taxon>Sphingobacteriaceae</taxon>
        <taxon>Sphingobacterium</taxon>
    </lineage>
</organism>
<dbReference type="EMBL" id="JBHUPB010000010">
    <property type="protein sequence ID" value="MFD2968762.1"/>
    <property type="molecule type" value="Genomic_DNA"/>
</dbReference>
<dbReference type="RefSeq" id="WP_320184970.1">
    <property type="nucleotide sequence ID" value="NZ_CP138332.1"/>
</dbReference>
<dbReference type="Proteomes" id="UP001597525">
    <property type="component" value="Unassembled WGS sequence"/>
</dbReference>
<proteinExistence type="predicted"/>
<reference evidence="3" key="1">
    <citation type="journal article" date="2019" name="Int. J. Syst. Evol. Microbiol.">
        <title>The Global Catalogue of Microorganisms (GCM) 10K type strain sequencing project: providing services to taxonomists for standard genome sequencing and annotation.</title>
        <authorList>
            <consortium name="The Broad Institute Genomics Platform"/>
            <consortium name="The Broad Institute Genome Sequencing Center for Infectious Disease"/>
            <person name="Wu L."/>
            <person name="Ma J."/>
        </authorList>
    </citation>
    <scope>NUCLEOTIDE SEQUENCE [LARGE SCALE GENOMIC DNA]</scope>
    <source>
        <strain evidence="3">KCTC 22814</strain>
    </source>
</reference>